<evidence type="ECO:0000256" key="6">
    <source>
        <dbReference type="SAM" id="Phobius"/>
    </source>
</evidence>
<evidence type="ECO:0000256" key="2">
    <source>
        <dbReference type="ARBA" id="ARBA00006840"/>
    </source>
</evidence>
<keyword evidence="4 6" id="KW-1133">Transmembrane helix</keyword>
<evidence type="ECO:0000256" key="4">
    <source>
        <dbReference type="ARBA" id="ARBA00022989"/>
    </source>
</evidence>
<comment type="caution">
    <text evidence="7">The sequence shown here is derived from an EMBL/GenBank/DDBJ whole genome shotgun (WGS) entry which is preliminary data.</text>
</comment>
<comment type="similarity">
    <text evidence="2">Belongs to the tetraspanin (TM4SF) family.</text>
</comment>
<dbReference type="GO" id="GO:0016020">
    <property type="term" value="C:membrane"/>
    <property type="evidence" value="ECO:0007669"/>
    <property type="project" value="UniProtKB-SubCell"/>
</dbReference>
<dbReference type="AlphaFoldDB" id="A0ABC8LCE5"/>
<dbReference type="PANTHER" id="PTHR32191">
    <property type="entry name" value="TETRASPANIN-8-RELATED"/>
    <property type="match status" value="1"/>
</dbReference>
<dbReference type="EMBL" id="CAKOAT010508487">
    <property type="protein sequence ID" value="CAH8381201.1"/>
    <property type="molecule type" value="Genomic_DNA"/>
</dbReference>
<proteinExistence type="inferred from homology"/>
<keyword evidence="5 6" id="KW-0472">Membrane</keyword>
<accession>A0ABC8LCE5</accession>
<dbReference type="InterPro" id="IPR044991">
    <property type="entry name" value="TET_plant"/>
</dbReference>
<evidence type="ECO:0000256" key="1">
    <source>
        <dbReference type="ARBA" id="ARBA00004141"/>
    </source>
</evidence>
<evidence type="ECO:0000313" key="8">
    <source>
        <dbReference type="Proteomes" id="UP001642260"/>
    </source>
</evidence>
<feature type="transmembrane region" description="Helical" evidence="6">
    <location>
        <begin position="41"/>
        <end position="61"/>
    </location>
</feature>
<sequence>MSELRTGFLTMATIVLICLGLTMTGTGLYHRKIVSKCIQESDGSFIFIGMLLLVFPQFGLYAICCRSKRIFTFYIYAMMFVFIVLSCYSLKCFIYNTTFGIAKNPAEETRTVKQLLGRLVPPSKLDRATGCIVENHDCNFNASLNSNVWRFCCAQPAGCGERTMFGAPGEWSWKRQHIANDVPEDCAYNYCLDCRGCQLSILKAIVHQWKYLSIFSYPSLFLVCLSLAIAKSLLDSFDEPDDYRGSYT</sequence>
<gene>
    <name evidence="7" type="ORF">ERUC_LOCUS33684</name>
</gene>
<organism evidence="7 8">
    <name type="scientific">Eruca vesicaria subsp. sativa</name>
    <name type="common">Garden rocket</name>
    <name type="synonym">Eruca sativa</name>
    <dbReference type="NCBI Taxonomy" id="29727"/>
    <lineage>
        <taxon>Eukaryota</taxon>
        <taxon>Viridiplantae</taxon>
        <taxon>Streptophyta</taxon>
        <taxon>Embryophyta</taxon>
        <taxon>Tracheophyta</taxon>
        <taxon>Spermatophyta</taxon>
        <taxon>Magnoliopsida</taxon>
        <taxon>eudicotyledons</taxon>
        <taxon>Gunneridae</taxon>
        <taxon>Pentapetalae</taxon>
        <taxon>rosids</taxon>
        <taxon>malvids</taxon>
        <taxon>Brassicales</taxon>
        <taxon>Brassicaceae</taxon>
        <taxon>Brassiceae</taxon>
        <taxon>Eruca</taxon>
    </lineage>
</organism>
<dbReference type="Proteomes" id="UP001642260">
    <property type="component" value="Unassembled WGS sequence"/>
</dbReference>
<evidence type="ECO:0000313" key="7">
    <source>
        <dbReference type="EMBL" id="CAH8381201.1"/>
    </source>
</evidence>
<keyword evidence="3 6" id="KW-0812">Transmembrane</keyword>
<feature type="transmembrane region" description="Helical" evidence="6">
    <location>
        <begin position="6"/>
        <end position="29"/>
    </location>
</feature>
<reference evidence="7 8" key="1">
    <citation type="submission" date="2022-03" db="EMBL/GenBank/DDBJ databases">
        <authorList>
            <person name="Macdonald S."/>
            <person name="Ahmed S."/>
            <person name="Newling K."/>
        </authorList>
    </citation>
    <scope>NUCLEOTIDE SEQUENCE [LARGE SCALE GENOMIC DNA]</scope>
</reference>
<name>A0ABC8LCE5_ERUVS</name>
<protein>
    <submittedName>
        <fullName evidence="7">Uncharacterized protein</fullName>
    </submittedName>
</protein>
<comment type="subcellular location">
    <subcellularLocation>
        <location evidence="1">Membrane</location>
        <topology evidence="1">Multi-pass membrane protein</topology>
    </subcellularLocation>
</comment>
<evidence type="ECO:0000256" key="5">
    <source>
        <dbReference type="ARBA" id="ARBA00023136"/>
    </source>
</evidence>
<evidence type="ECO:0000256" key="3">
    <source>
        <dbReference type="ARBA" id="ARBA00022692"/>
    </source>
</evidence>
<feature type="transmembrane region" description="Helical" evidence="6">
    <location>
        <begin position="73"/>
        <end position="94"/>
    </location>
</feature>
<keyword evidence="8" id="KW-1185">Reference proteome</keyword>